<dbReference type="OrthoDB" id="1470350at2759"/>
<dbReference type="Pfam" id="PF00067">
    <property type="entry name" value="p450"/>
    <property type="match status" value="1"/>
</dbReference>
<accession>A0A7J7JLR4</accession>
<comment type="caution">
    <text evidence="14">The sequence shown here is derived from an EMBL/GenBank/DDBJ whole genome shotgun (WGS) entry which is preliminary data.</text>
</comment>
<dbReference type="PRINTS" id="PR00385">
    <property type="entry name" value="P450"/>
</dbReference>
<keyword evidence="13" id="KW-1133">Transmembrane helix</keyword>
<feature type="binding site" description="axial binding residue" evidence="11">
    <location>
        <position position="451"/>
    </location>
    <ligand>
        <name>heme</name>
        <dbReference type="ChEBI" id="CHEBI:30413"/>
    </ligand>
    <ligandPart>
        <name>Fe</name>
        <dbReference type="ChEBI" id="CHEBI:18248"/>
    </ligandPart>
</feature>
<protein>
    <recommendedName>
        <fullName evidence="16">CYP4V2</fullName>
    </recommendedName>
</protein>
<evidence type="ECO:0000256" key="6">
    <source>
        <dbReference type="ARBA" id="ARBA00022824"/>
    </source>
</evidence>
<feature type="transmembrane region" description="Helical" evidence="13">
    <location>
        <begin position="6"/>
        <end position="27"/>
    </location>
</feature>
<evidence type="ECO:0000256" key="13">
    <source>
        <dbReference type="SAM" id="Phobius"/>
    </source>
</evidence>
<keyword evidence="6" id="KW-0256">Endoplasmic reticulum</keyword>
<name>A0A7J7JLR4_BUGNE</name>
<evidence type="ECO:0000256" key="10">
    <source>
        <dbReference type="ARBA" id="ARBA00023136"/>
    </source>
</evidence>
<proteinExistence type="inferred from homology"/>
<evidence type="ECO:0000256" key="8">
    <source>
        <dbReference type="ARBA" id="ARBA00023004"/>
    </source>
</evidence>
<dbReference type="InterPro" id="IPR017972">
    <property type="entry name" value="Cyt_P450_CS"/>
</dbReference>
<dbReference type="GO" id="GO:0016705">
    <property type="term" value="F:oxidoreductase activity, acting on paired donors, with incorporation or reduction of molecular oxygen"/>
    <property type="evidence" value="ECO:0007669"/>
    <property type="project" value="InterPro"/>
</dbReference>
<comment type="similarity">
    <text evidence="3 12">Belongs to the cytochrome P450 family.</text>
</comment>
<dbReference type="AlphaFoldDB" id="A0A7J7JLR4"/>
<evidence type="ECO:0000256" key="5">
    <source>
        <dbReference type="ARBA" id="ARBA00022723"/>
    </source>
</evidence>
<dbReference type="SUPFAM" id="SSF48264">
    <property type="entry name" value="Cytochrome P450"/>
    <property type="match status" value="1"/>
</dbReference>
<dbReference type="GO" id="GO:0020037">
    <property type="term" value="F:heme binding"/>
    <property type="evidence" value="ECO:0007669"/>
    <property type="project" value="InterPro"/>
</dbReference>
<keyword evidence="8 11" id="KW-0408">Iron</keyword>
<dbReference type="GO" id="GO:0004497">
    <property type="term" value="F:monooxygenase activity"/>
    <property type="evidence" value="ECO:0007669"/>
    <property type="project" value="UniProtKB-KW"/>
</dbReference>
<dbReference type="InterPro" id="IPR036396">
    <property type="entry name" value="Cyt_P450_sf"/>
</dbReference>
<evidence type="ECO:0000256" key="2">
    <source>
        <dbReference type="ARBA" id="ARBA00004586"/>
    </source>
</evidence>
<keyword evidence="15" id="KW-1185">Reference proteome</keyword>
<comment type="subcellular location">
    <subcellularLocation>
        <location evidence="2">Endoplasmic reticulum membrane</location>
    </subcellularLocation>
</comment>
<keyword evidence="10 13" id="KW-0472">Membrane</keyword>
<evidence type="ECO:0000256" key="12">
    <source>
        <dbReference type="RuleBase" id="RU000461"/>
    </source>
</evidence>
<evidence type="ECO:0000313" key="14">
    <source>
        <dbReference type="EMBL" id="KAF6026601.1"/>
    </source>
</evidence>
<keyword evidence="4 11" id="KW-0349">Heme</keyword>
<dbReference type="PROSITE" id="PS00086">
    <property type="entry name" value="CYTOCHROME_P450"/>
    <property type="match status" value="1"/>
</dbReference>
<evidence type="ECO:0000256" key="1">
    <source>
        <dbReference type="ARBA" id="ARBA00001971"/>
    </source>
</evidence>
<evidence type="ECO:0000256" key="11">
    <source>
        <dbReference type="PIRSR" id="PIRSR602401-1"/>
    </source>
</evidence>
<dbReference type="PANTHER" id="PTHR24291:SF189">
    <property type="entry name" value="CYTOCHROME P450 4C3-RELATED"/>
    <property type="match status" value="1"/>
</dbReference>
<keyword evidence="13" id="KW-0812">Transmembrane</keyword>
<evidence type="ECO:0000256" key="4">
    <source>
        <dbReference type="ARBA" id="ARBA00022617"/>
    </source>
</evidence>
<dbReference type="FunFam" id="1.10.630.10:FF:000182">
    <property type="entry name" value="Cytochrome P450 3A4"/>
    <property type="match status" value="1"/>
</dbReference>
<organism evidence="14 15">
    <name type="scientific">Bugula neritina</name>
    <name type="common">Brown bryozoan</name>
    <name type="synonym">Sertularia neritina</name>
    <dbReference type="NCBI Taxonomy" id="10212"/>
    <lineage>
        <taxon>Eukaryota</taxon>
        <taxon>Metazoa</taxon>
        <taxon>Spiralia</taxon>
        <taxon>Lophotrochozoa</taxon>
        <taxon>Bryozoa</taxon>
        <taxon>Gymnolaemata</taxon>
        <taxon>Cheilostomatida</taxon>
        <taxon>Flustrina</taxon>
        <taxon>Buguloidea</taxon>
        <taxon>Bugulidae</taxon>
        <taxon>Bugula</taxon>
    </lineage>
</organism>
<dbReference type="Gene3D" id="1.10.630.10">
    <property type="entry name" value="Cytochrome P450"/>
    <property type="match status" value="1"/>
</dbReference>
<dbReference type="InterPro" id="IPR002401">
    <property type="entry name" value="Cyt_P450_E_grp-I"/>
</dbReference>
<keyword evidence="5 11" id="KW-0479">Metal-binding</keyword>
<dbReference type="InterPro" id="IPR050196">
    <property type="entry name" value="Cytochrome_P450_Monoox"/>
</dbReference>
<gene>
    <name evidence="14" type="ORF">EB796_015077</name>
</gene>
<dbReference type="GO" id="GO:0005506">
    <property type="term" value="F:iron ion binding"/>
    <property type="evidence" value="ECO:0007669"/>
    <property type="project" value="InterPro"/>
</dbReference>
<dbReference type="InterPro" id="IPR001128">
    <property type="entry name" value="Cyt_P450"/>
</dbReference>
<reference evidence="14" key="1">
    <citation type="submission" date="2020-06" db="EMBL/GenBank/DDBJ databases">
        <title>Draft genome of Bugula neritina, a colonial animal packing powerful symbionts and potential medicines.</title>
        <authorList>
            <person name="Rayko M."/>
        </authorList>
    </citation>
    <scope>NUCLEOTIDE SEQUENCE [LARGE SCALE GENOMIC DNA]</scope>
    <source>
        <strain evidence="14">Kwan_BN1</strain>
    </source>
</reference>
<evidence type="ECO:0000256" key="7">
    <source>
        <dbReference type="ARBA" id="ARBA00023002"/>
    </source>
</evidence>
<evidence type="ECO:0000256" key="9">
    <source>
        <dbReference type="ARBA" id="ARBA00023033"/>
    </source>
</evidence>
<dbReference type="PANTHER" id="PTHR24291">
    <property type="entry name" value="CYTOCHROME P450 FAMILY 4"/>
    <property type="match status" value="1"/>
</dbReference>
<keyword evidence="7 12" id="KW-0560">Oxidoreductase</keyword>
<evidence type="ECO:0008006" key="16">
    <source>
        <dbReference type="Google" id="ProtNLM"/>
    </source>
</evidence>
<evidence type="ECO:0000256" key="3">
    <source>
        <dbReference type="ARBA" id="ARBA00010617"/>
    </source>
</evidence>
<evidence type="ECO:0000313" key="15">
    <source>
        <dbReference type="Proteomes" id="UP000593567"/>
    </source>
</evidence>
<dbReference type="EMBL" id="VXIV02002241">
    <property type="protein sequence ID" value="KAF6026601.1"/>
    <property type="molecule type" value="Genomic_DNA"/>
</dbReference>
<dbReference type="CDD" id="cd20628">
    <property type="entry name" value="CYP4"/>
    <property type="match status" value="1"/>
</dbReference>
<dbReference type="PRINTS" id="PR00463">
    <property type="entry name" value="EP450I"/>
</dbReference>
<keyword evidence="9 12" id="KW-0503">Monooxygenase</keyword>
<dbReference type="GO" id="GO:0005789">
    <property type="term" value="C:endoplasmic reticulum membrane"/>
    <property type="evidence" value="ECO:0007669"/>
    <property type="project" value="UniProtKB-SubCell"/>
</dbReference>
<dbReference type="Proteomes" id="UP000593567">
    <property type="component" value="Unassembled WGS sequence"/>
</dbReference>
<comment type="cofactor">
    <cofactor evidence="1 11">
        <name>heme</name>
        <dbReference type="ChEBI" id="CHEBI:30413"/>
    </cofactor>
</comment>
<sequence>MLTGYLASLVIFIPSSVLVALIGWYVYWKNTRNKILIDKVPGFKDWPLVGDVLHLERDPTDFLQQLLKLADVNRSHKILKLKFLELPQIMLFSAEDIEKLLSSKVNIDKSPQYSVVHGWLGLGLLTSSGAKWRSRRKMITPSFHFSILKEYLVLINEHSRKLRDKLLLDASDTGQSYDIYEDVTLNTLDIICDTAMGVNVNALAGGQSEYVDALQLIKDETIERAKNPLILPDVTFNMTAAGRRTNKAISLAHKFTMQVIKERRKAKHNRESSEPVNAKHKPFLDLLLDCTDEDGLPLTDSDIREEVDTFMFEGHDTTSTAIGFAVHLLGSHAEIQRKCQEELNEVLGDTSDDLSVADLSKMTYLECCIKETLRLFPPAAFLGRSLAEDTELAGYTIPKGVSVLAFTMGLHRDPKVFPNPENFDPDRFMAKNCFQRNPFSYIPFSAGPRNCIGQKFAMMEMKVLLAMILHNFTIVSTQTEKELKVRPALVLQPSNGILVKLYKRV</sequence>